<dbReference type="EMBL" id="JBBXMP010000399">
    <property type="protein sequence ID" value="KAL0057958.1"/>
    <property type="molecule type" value="Genomic_DNA"/>
</dbReference>
<protein>
    <submittedName>
        <fullName evidence="1">Uncharacterized protein</fullName>
    </submittedName>
</protein>
<keyword evidence="2" id="KW-1185">Reference proteome</keyword>
<evidence type="ECO:0000313" key="1">
    <source>
        <dbReference type="EMBL" id="KAL0057958.1"/>
    </source>
</evidence>
<feature type="non-terminal residue" evidence="1">
    <location>
        <position position="117"/>
    </location>
</feature>
<accession>A0ABR2Z9I0</accession>
<sequence length="117" mass="13537">MSQWTLRTADKVREQVQQWCRVTTVQGQKETATQNGVQWTVLHDLPNWDPVMNVPLGFMHTFLEDILQKHLQQTWNIQTLETVDLDEVIDVEELIELQSEVVDLASTTEEEGGSFIQ</sequence>
<evidence type="ECO:0000313" key="2">
    <source>
        <dbReference type="Proteomes" id="UP001437256"/>
    </source>
</evidence>
<reference evidence="1 2" key="1">
    <citation type="submission" date="2024-05" db="EMBL/GenBank/DDBJ databases">
        <title>A draft genome resource for the thread blight pathogen Marasmius tenuissimus strain MS-2.</title>
        <authorList>
            <person name="Yulfo-Soto G.E."/>
            <person name="Baruah I.K."/>
            <person name="Amoako-Attah I."/>
            <person name="Bukari Y."/>
            <person name="Meinhardt L.W."/>
            <person name="Bailey B.A."/>
            <person name="Cohen S.P."/>
        </authorList>
    </citation>
    <scope>NUCLEOTIDE SEQUENCE [LARGE SCALE GENOMIC DNA]</scope>
    <source>
        <strain evidence="1 2">MS-2</strain>
    </source>
</reference>
<gene>
    <name evidence="1" type="ORF">AAF712_015386</name>
</gene>
<dbReference type="Proteomes" id="UP001437256">
    <property type="component" value="Unassembled WGS sequence"/>
</dbReference>
<name>A0ABR2Z9I0_9AGAR</name>
<proteinExistence type="predicted"/>
<comment type="caution">
    <text evidence="1">The sequence shown here is derived from an EMBL/GenBank/DDBJ whole genome shotgun (WGS) entry which is preliminary data.</text>
</comment>
<organism evidence="1 2">
    <name type="scientific">Marasmius tenuissimus</name>
    <dbReference type="NCBI Taxonomy" id="585030"/>
    <lineage>
        <taxon>Eukaryota</taxon>
        <taxon>Fungi</taxon>
        <taxon>Dikarya</taxon>
        <taxon>Basidiomycota</taxon>
        <taxon>Agaricomycotina</taxon>
        <taxon>Agaricomycetes</taxon>
        <taxon>Agaricomycetidae</taxon>
        <taxon>Agaricales</taxon>
        <taxon>Marasmiineae</taxon>
        <taxon>Marasmiaceae</taxon>
        <taxon>Marasmius</taxon>
    </lineage>
</organism>